<name>A0AA86J4S6_9BURK</name>
<evidence type="ECO:0000259" key="5">
    <source>
        <dbReference type="PROSITE" id="PS50111"/>
    </source>
</evidence>
<dbReference type="Pfam" id="PF00015">
    <property type="entry name" value="MCPsignal"/>
    <property type="match status" value="1"/>
</dbReference>
<evidence type="ECO:0000259" key="6">
    <source>
        <dbReference type="PROSITE" id="PS50885"/>
    </source>
</evidence>
<dbReference type="SUPFAM" id="SSF58104">
    <property type="entry name" value="Methyl-accepting chemotaxis protein (MCP) signaling domain"/>
    <property type="match status" value="1"/>
</dbReference>
<keyword evidence="4" id="KW-0472">Membrane</keyword>
<comment type="similarity">
    <text evidence="2">Belongs to the methyl-accepting chemotaxis (MCP) protein family.</text>
</comment>
<dbReference type="SMART" id="SM00283">
    <property type="entry name" value="MA"/>
    <property type="match status" value="1"/>
</dbReference>
<dbReference type="PROSITE" id="PS50885">
    <property type="entry name" value="HAMP"/>
    <property type="match status" value="1"/>
</dbReference>
<gene>
    <name evidence="7" type="ORF">RGQ30_02260</name>
</gene>
<evidence type="ECO:0000313" key="7">
    <source>
        <dbReference type="EMBL" id="BET24725.1"/>
    </source>
</evidence>
<dbReference type="GO" id="GO:0016020">
    <property type="term" value="C:membrane"/>
    <property type="evidence" value="ECO:0007669"/>
    <property type="project" value="InterPro"/>
</dbReference>
<keyword evidence="8" id="KW-1185">Reference proteome</keyword>
<evidence type="ECO:0000256" key="2">
    <source>
        <dbReference type="ARBA" id="ARBA00029447"/>
    </source>
</evidence>
<organism evidence="7 8">
    <name type="scientific">Limnobacter thiooxidans</name>
    <dbReference type="NCBI Taxonomy" id="131080"/>
    <lineage>
        <taxon>Bacteria</taxon>
        <taxon>Pseudomonadati</taxon>
        <taxon>Pseudomonadota</taxon>
        <taxon>Betaproteobacteria</taxon>
        <taxon>Burkholderiales</taxon>
        <taxon>Burkholderiaceae</taxon>
        <taxon>Limnobacter</taxon>
    </lineage>
</organism>
<dbReference type="SMART" id="SM00304">
    <property type="entry name" value="HAMP"/>
    <property type="match status" value="1"/>
</dbReference>
<evidence type="ECO:0000256" key="3">
    <source>
        <dbReference type="PROSITE-ProRule" id="PRU00284"/>
    </source>
</evidence>
<keyword evidence="1 3" id="KW-0807">Transducer</keyword>
<dbReference type="InterPro" id="IPR004089">
    <property type="entry name" value="MCPsignal_dom"/>
</dbReference>
<feature type="transmembrane region" description="Helical" evidence="4">
    <location>
        <begin position="26"/>
        <end position="49"/>
    </location>
</feature>
<dbReference type="EMBL" id="AP028947">
    <property type="protein sequence ID" value="BET24725.1"/>
    <property type="molecule type" value="Genomic_DNA"/>
</dbReference>
<proteinExistence type="inferred from homology"/>
<protein>
    <submittedName>
        <fullName evidence="7">Methyl-accepting chemotaxis protein</fullName>
    </submittedName>
</protein>
<dbReference type="Pfam" id="PF12729">
    <property type="entry name" value="4HB_MCP_1"/>
    <property type="match status" value="1"/>
</dbReference>
<feature type="domain" description="HAMP" evidence="6">
    <location>
        <begin position="233"/>
        <end position="285"/>
    </location>
</feature>
<dbReference type="PANTHER" id="PTHR32089">
    <property type="entry name" value="METHYL-ACCEPTING CHEMOTAXIS PROTEIN MCPB"/>
    <property type="match status" value="1"/>
</dbReference>
<dbReference type="Gene3D" id="1.10.287.950">
    <property type="entry name" value="Methyl-accepting chemotaxis protein"/>
    <property type="match status" value="1"/>
</dbReference>
<evidence type="ECO:0000256" key="4">
    <source>
        <dbReference type="SAM" id="Phobius"/>
    </source>
</evidence>
<evidence type="ECO:0000313" key="8">
    <source>
        <dbReference type="Proteomes" id="UP001329151"/>
    </source>
</evidence>
<dbReference type="InterPro" id="IPR024478">
    <property type="entry name" value="HlyB_4HB_MCP"/>
</dbReference>
<dbReference type="PROSITE" id="PS50111">
    <property type="entry name" value="CHEMOTAXIS_TRANSDUC_2"/>
    <property type="match status" value="1"/>
</dbReference>
<dbReference type="PANTHER" id="PTHR32089:SF112">
    <property type="entry name" value="LYSOZYME-LIKE PROTEIN-RELATED"/>
    <property type="match status" value="1"/>
</dbReference>
<dbReference type="KEGG" id="lto:RGQ30_02260"/>
<feature type="domain" description="Methyl-accepting transducer" evidence="5">
    <location>
        <begin position="290"/>
        <end position="526"/>
    </location>
</feature>
<dbReference type="GO" id="GO:0007165">
    <property type="term" value="P:signal transduction"/>
    <property type="evidence" value="ECO:0007669"/>
    <property type="project" value="UniProtKB-KW"/>
</dbReference>
<keyword evidence="4" id="KW-1133">Transmembrane helix</keyword>
<dbReference type="Proteomes" id="UP001329151">
    <property type="component" value="Chromosome"/>
</dbReference>
<sequence>MLSKTKAGPYGFNLRKLSFGHIRFTIGAKLFLAPAVLALVVLLVCYLAVQSIFGLRQSLEEAYNVRMQYAQQASEIYGAVMKTQAQTASMISKVLSNASEEVVAPLAQAIESDLRTESTRVAGLARMPDLSLEEKTLFLQAHQAIDNYAKVIKETIEFSTIDASMSAVYLVKTEAQFVKLSDLVNRLVELETQLGIDAQKRAVAVSDSQLRIGLGASVLAMVVALLLSYLIRRNVLHSILRIKSALDRLADGNLTFVCQREGRDEIAQIETQLGAVSGSLRMLVGKIKDCAELTSRVTGDMASRLEEIDKGSSNQSDASKSIATTVEELTVSIASISDNSTDLKAITHRTGMATNEGKASMGSLVHEIEQVNLAFSQVQSNVGEFVSNAMAIERMTAVVKELASRTNLLALNASIEAARAGEHGRGFAVVANEVRSLSESSTKAANSIESITLQISAKAGDVRGALGQGEQSLTQCKDSLAMLTESFDQNIQNIQFTEINAENICASIAEQSKASQCMAAEMEKIVDMIEVNSSLTGQAAQLVGELRGSVSGMNIQIAKFKV</sequence>
<dbReference type="AlphaFoldDB" id="A0AA86J4S6"/>
<dbReference type="InterPro" id="IPR003660">
    <property type="entry name" value="HAMP_dom"/>
</dbReference>
<reference evidence="7 8" key="1">
    <citation type="submission" date="2023-10" db="EMBL/GenBank/DDBJ databases">
        <title>Complete Genome Sequence of Limnobacter thiooxidans CS-K2T, Isolated from freshwater lake sediments in Bavaria, Germany.</title>
        <authorList>
            <person name="Naruki M."/>
            <person name="Watanabe A."/>
            <person name="Warashina T."/>
            <person name="Morita T."/>
            <person name="Arakawa K."/>
        </authorList>
    </citation>
    <scope>NUCLEOTIDE SEQUENCE [LARGE SCALE GENOMIC DNA]</scope>
    <source>
        <strain evidence="7 8">CS-K2</strain>
    </source>
</reference>
<evidence type="ECO:0000256" key="1">
    <source>
        <dbReference type="ARBA" id="ARBA00023224"/>
    </source>
</evidence>
<accession>A0AA86J4S6</accession>
<keyword evidence="4" id="KW-0812">Transmembrane</keyword>
<feature type="transmembrane region" description="Helical" evidence="4">
    <location>
        <begin position="210"/>
        <end position="231"/>
    </location>
</feature>